<sequence>MNNIKVWEAVPITTETKLVGTTLVFETKLNEHNEILEYKAGTFMCFWIFTNHSLKFEQLDIKSTFLDGPLEEEVFPAIPHSLDLNKTKVCLQLKKGIHGLCQAPHEWYNWLSTWLEIVGFKEAISEPGVFHCKLKSPIWLFILVDDIAMFGKDLIKDKHKIQRESKTKFLGQEDLVLGIKIHQDNNSIDLLQEHYMESLLNLYAMTDCHPVATPLVPNQHSDTPTQAEIREFNKLTTNYKSSVGSLSCIHTATRPDISYAINTLLQFFGSPQNKVLESIYACAKVSKRNIRCVH</sequence>
<feature type="domain" description="Reverse transcriptase Ty1/copia-type" evidence="1">
    <location>
        <begin position="56"/>
        <end position="216"/>
    </location>
</feature>
<dbReference type="Proteomes" id="UP000765509">
    <property type="component" value="Unassembled WGS sequence"/>
</dbReference>
<comment type="caution">
    <text evidence="2">The sequence shown here is derived from an EMBL/GenBank/DDBJ whole genome shotgun (WGS) entry which is preliminary data.</text>
</comment>
<dbReference type="EMBL" id="AVOT02000156">
    <property type="protein sequence ID" value="MBW0461417.1"/>
    <property type="molecule type" value="Genomic_DNA"/>
</dbReference>
<evidence type="ECO:0000259" key="1">
    <source>
        <dbReference type="Pfam" id="PF07727"/>
    </source>
</evidence>
<dbReference type="Pfam" id="PF07727">
    <property type="entry name" value="RVT_2"/>
    <property type="match status" value="1"/>
</dbReference>
<accession>A0A9Q3BA80</accession>
<gene>
    <name evidence="2" type="ORF">O181_001132</name>
</gene>
<name>A0A9Q3BA80_9BASI</name>
<protein>
    <recommendedName>
        <fullName evidence="1">Reverse transcriptase Ty1/copia-type domain-containing protein</fullName>
    </recommendedName>
</protein>
<dbReference type="AlphaFoldDB" id="A0A9Q3BA80"/>
<keyword evidence="3" id="KW-1185">Reference proteome</keyword>
<dbReference type="SUPFAM" id="SSF56672">
    <property type="entry name" value="DNA/RNA polymerases"/>
    <property type="match status" value="1"/>
</dbReference>
<dbReference type="InterPro" id="IPR013103">
    <property type="entry name" value="RVT_2"/>
</dbReference>
<dbReference type="InterPro" id="IPR043502">
    <property type="entry name" value="DNA/RNA_pol_sf"/>
</dbReference>
<evidence type="ECO:0000313" key="2">
    <source>
        <dbReference type="EMBL" id="MBW0461417.1"/>
    </source>
</evidence>
<proteinExistence type="predicted"/>
<evidence type="ECO:0000313" key="3">
    <source>
        <dbReference type="Proteomes" id="UP000765509"/>
    </source>
</evidence>
<reference evidence="2" key="1">
    <citation type="submission" date="2021-03" db="EMBL/GenBank/DDBJ databases">
        <title>Draft genome sequence of rust myrtle Austropuccinia psidii MF-1, a brazilian biotype.</title>
        <authorList>
            <person name="Quecine M.C."/>
            <person name="Pachon D.M.R."/>
            <person name="Bonatelli M.L."/>
            <person name="Correr F.H."/>
            <person name="Franceschini L.M."/>
            <person name="Leite T.F."/>
            <person name="Margarido G.R.A."/>
            <person name="Almeida C.A."/>
            <person name="Ferrarezi J.A."/>
            <person name="Labate C.A."/>
        </authorList>
    </citation>
    <scope>NUCLEOTIDE SEQUENCE</scope>
    <source>
        <strain evidence="2">MF-1</strain>
    </source>
</reference>
<organism evidence="2 3">
    <name type="scientific">Austropuccinia psidii MF-1</name>
    <dbReference type="NCBI Taxonomy" id="1389203"/>
    <lineage>
        <taxon>Eukaryota</taxon>
        <taxon>Fungi</taxon>
        <taxon>Dikarya</taxon>
        <taxon>Basidiomycota</taxon>
        <taxon>Pucciniomycotina</taxon>
        <taxon>Pucciniomycetes</taxon>
        <taxon>Pucciniales</taxon>
        <taxon>Sphaerophragmiaceae</taxon>
        <taxon>Austropuccinia</taxon>
    </lineage>
</organism>
<dbReference type="OrthoDB" id="1919845at2759"/>